<proteinExistence type="predicted"/>
<protein>
    <submittedName>
        <fullName evidence="1">Uncharacterized protein</fullName>
    </submittedName>
</protein>
<evidence type="ECO:0000313" key="2">
    <source>
        <dbReference type="Proteomes" id="UP000798662"/>
    </source>
</evidence>
<keyword evidence="2" id="KW-1185">Reference proteome</keyword>
<dbReference type="Proteomes" id="UP000798662">
    <property type="component" value="Chromosome 3"/>
</dbReference>
<comment type="caution">
    <text evidence="1">The sequence shown here is derived from an EMBL/GenBank/DDBJ whole genome shotgun (WGS) entry which is preliminary data.</text>
</comment>
<name>A0ACC3CF74_PYRYE</name>
<evidence type="ECO:0000313" key="1">
    <source>
        <dbReference type="EMBL" id="KAK1868939.1"/>
    </source>
</evidence>
<dbReference type="EMBL" id="CM020620">
    <property type="protein sequence ID" value="KAK1868939.1"/>
    <property type="molecule type" value="Genomic_DNA"/>
</dbReference>
<gene>
    <name evidence="1" type="ORF">I4F81_011421</name>
</gene>
<reference evidence="1" key="1">
    <citation type="submission" date="2019-11" db="EMBL/GenBank/DDBJ databases">
        <title>Nori genome reveals adaptations in red seaweeds to the harsh intertidal environment.</title>
        <authorList>
            <person name="Wang D."/>
            <person name="Mao Y."/>
        </authorList>
    </citation>
    <scope>NUCLEOTIDE SEQUENCE</scope>
    <source>
        <tissue evidence="1">Gametophyte</tissue>
    </source>
</reference>
<accession>A0ACC3CF74</accession>
<sequence length="409" mass="41335">MANPRSPLQLAADLSLFAHPSVFCKRWSASQLLSGGPRLVCVPGPRSSGTCGDVASATAGLRPPRPWGWRFLSAAAAPPRPPDDHCRCCCPAGNPLSLSSVSPPFLPHISPYAACSPHRPRPLCRCPPRPVVLPLFPLSSVSPFAPSFSLRSSLPHRRPPPSPLSRVMVCLQAPPQPLVHLVATLRAAIVSKDAGDVAVATTGVRGRLGAAVAAVLCLGAAFHGARLLRPALFAVGAAVAGWVVYVGLHAILSGLPLQLPVALVGAAAAAVGVGVASMELLPVGVFLGGVVAGALAGLALEGPLGVLLGLPHTELLVAIGGVVGGAAALYGGRARAEVVAIALAYAGAAGAAVAAEVVLTGWTTGPPRATGLLGLLWWLVVGALGSVAAVMQLKGGWARDHEADYVEIA</sequence>
<organism evidence="1 2">
    <name type="scientific">Pyropia yezoensis</name>
    <name type="common">Susabi-nori</name>
    <name type="synonym">Porphyra yezoensis</name>
    <dbReference type="NCBI Taxonomy" id="2788"/>
    <lineage>
        <taxon>Eukaryota</taxon>
        <taxon>Rhodophyta</taxon>
        <taxon>Bangiophyceae</taxon>
        <taxon>Bangiales</taxon>
        <taxon>Bangiaceae</taxon>
        <taxon>Pyropia</taxon>
    </lineage>
</organism>